<proteinExistence type="predicted"/>
<feature type="transmembrane region" description="Helical" evidence="1">
    <location>
        <begin position="53"/>
        <end position="72"/>
    </location>
</feature>
<dbReference type="AlphaFoldDB" id="A0AAX2EDT2"/>
<keyword evidence="1" id="KW-0812">Transmembrane</keyword>
<keyword evidence="1" id="KW-0472">Membrane</keyword>
<protein>
    <submittedName>
        <fullName evidence="2">Uncharacterized protein</fullName>
    </submittedName>
</protein>
<reference evidence="2 3" key="1">
    <citation type="submission" date="2016-10" db="EMBL/GenBank/DDBJ databases">
        <authorList>
            <person name="Varghese N."/>
            <person name="Submissions S."/>
        </authorList>
    </citation>
    <scope>NUCLEOTIDE SEQUENCE [LARGE SCALE GENOMIC DNA]</scope>
    <source>
        <strain evidence="2 3">DSM 21619</strain>
    </source>
</reference>
<sequence>MNRTIIGVSLLFISALLSIGKMIGTAILTASFQDAAILNWEAMMGQTPIEIDIAIIGCLILGALILILNELFGDRRNK</sequence>
<dbReference type="Proteomes" id="UP000199735">
    <property type="component" value="Unassembled WGS sequence"/>
</dbReference>
<evidence type="ECO:0000313" key="2">
    <source>
        <dbReference type="EMBL" id="SEM87478.1"/>
    </source>
</evidence>
<comment type="caution">
    <text evidence="2">The sequence shown here is derived from an EMBL/GenBank/DDBJ whole genome shotgun (WGS) entry which is preliminary data.</text>
</comment>
<gene>
    <name evidence="2" type="ORF">SAMN04489762_1272</name>
</gene>
<organism evidence="2 3">
    <name type="scientific">Terribacillus saccharophilus</name>
    <dbReference type="NCBI Taxonomy" id="361277"/>
    <lineage>
        <taxon>Bacteria</taxon>
        <taxon>Bacillati</taxon>
        <taxon>Bacillota</taxon>
        <taxon>Bacilli</taxon>
        <taxon>Bacillales</taxon>
        <taxon>Bacillaceae</taxon>
        <taxon>Terribacillus</taxon>
    </lineage>
</organism>
<evidence type="ECO:0000313" key="3">
    <source>
        <dbReference type="Proteomes" id="UP000199735"/>
    </source>
</evidence>
<dbReference type="RefSeq" id="WP_093880089.1">
    <property type="nucleotide sequence ID" value="NZ_FOCD01000001.1"/>
</dbReference>
<dbReference type="EMBL" id="FOCD01000001">
    <property type="protein sequence ID" value="SEM87478.1"/>
    <property type="molecule type" value="Genomic_DNA"/>
</dbReference>
<accession>A0AAX2EDT2</accession>
<keyword evidence="1" id="KW-1133">Transmembrane helix</keyword>
<name>A0AAX2EDT2_9BACI</name>
<evidence type="ECO:0000256" key="1">
    <source>
        <dbReference type="SAM" id="Phobius"/>
    </source>
</evidence>